<dbReference type="SUPFAM" id="SSF88946">
    <property type="entry name" value="Sigma2 domain of RNA polymerase sigma factors"/>
    <property type="match status" value="1"/>
</dbReference>
<organism evidence="9 10">
    <name type="scientific">Amycolatopsis dendrobii</name>
    <dbReference type="NCBI Taxonomy" id="2760662"/>
    <lineage>
        <taxon>Bacteria</taxon>
        <taxon>Bacillati</taxon>
        <taxon>Actinomycetota</taxon>
        <taxon>Actinomycetes</taxon>
        <taxon>Pseudonocardiales</taxon>
        <taxon>Pseudonocardiaceae</taxon>
        <taxon>Amycolatopsis</taxon>
    </lineage>
</organism>
<evidence type="ECO:0000259" key="8">
    <source>
        <dbReference type="Pfam" id="PF08281"/>
    </source>
</evidence>
<dbReference type="Pfam" id="PF08281">
    <property type="entry name" value="Sigma70_r4_2"/>
    <property type="match status" value="1"/>
</dbReference>
<dbReference type="PANTHER" id="PTHR43133">
    <property type="entry name" value="RNA POLYMERASE ECF-TYPE SIGMA FACTO"/>
    <property type="match status" value="1"/>
</dbReference>
<keyword evidence="2" id="KW-0805">Transcription regulation</keyword>
<dbReference type="SUPFAM" id="SSF88659">
    <property type="entry name" value="Sigma3 and sigma4 domains of RNA polymerase sigma factors"/>
    <property type="match status" value="1"/>
</dbReference>
<accession>A0A7W3W4I8</accession>
<evidence type="ECO:0000313" key="10">
    <source>
        <dbReference type="Proteomes" id="UP000526734"/>
    </source>
</evidence>
<dbReference type="EMBL" id="JACGZW010000015">
    <property type="protein sequence ID" value="MBB1158660.1"/>
    <property type="molecule type" value="Genomic_DNA"/>
</dbReference>
<dbReference type="Proteomes" id="UP000526734">
    <property type="component" value="Unassembled WGS sequence"/>
</dbReference>
<reference evidence="9 10" key="1">
    <citation type="submission" date="2020-08" db="EMBL/GenBank/DDBJ databases">
        <title>Amycolatopsis sp. nov. DR6-1 isolated from Dendrobium heterocarpum.</title>
        <authorList>
            <person name="Tedsree N."/>
            <person name="Kuncharoen N."/>
            <person name="Likhitwitayawuid K."/>
            <person name="Tanasupawat S."/>
        </authorList>
    </citation>
    <scope>NUCLEOTIDE SEQUENCE [LARGE SCALE GENOMIC DNA]</scope>
    <source>
        <strain evidence="9 10">DR6-1</strain>
    </source>
</reference>
<dbReference type="NCBIfam" id="TIGR02937">
    <property type="entry name" value="sigma70-ECF"/>
    <property type="match status" value="1"/>
</dbReference>
<evidence type="ECO:0000256" key="5">
    <source>
        <dbReference type="ARBA" id="ARBA00023163"/>
    </source>
</evidence>
<dbReference type="Gene3D" id="1.10.1740.10">
    <property type="match status" value="1"/>
</dbReference>
<evidence type="ECO:0000256" key="1">
    <source>
        <dbReference type="ARBA" id="ARBA00010641"/>
    </source>
</evidence>
<dbReference type="InterPro" id="IPR036388">
    <property type="entry name" value="WH-like_DNA-bd_sf"/>
</dbReference>
<dbReference type="NCBIfam" id="NF007230">
    <property type="entry name" value="PRK09648.1"/>
    <property type="match status" value="1"/>
</dbReference>
<dbReference type="RefSeq" id="WP_043830304.1">
    <property type="nucleotide sequence ID" value="NZ_JACGZW010000015.1"/>
</dbReference>
<keyword evidence="4" id="KW-0238">DNA-binding</keyword>
<gene>
    <name evidence="9" type="primary">shbA</name>
    <name evidence="9" type="ORF">H4281_36415</name>
</gene>
<dbReference type="InterPro" id="IPR039425">
    <property type="entry name" value="RNA_pol_sigma-70-like"/>
</dbReference>
<proteinExistence type="inferred from homology"/>
<dbReference type="CDD" id="cd06171">
    <property type="entry name" value="Sigma70_r4"/>
    <property type="match status" value="1"/>
</dbReference>
<comment type="similarity">
    <text evidence="1">Belongs to the sigma-70 factor family. ECF subfamily.</text>
</comment>
<dbReference type="GO" id="GO:0003677">
    <property type="term" value="F:DNA binding"/>
    <property type="evidence" value="ECO:0007669"/>
    <property type="project" value="UniProtKB-KW"/>
</dbReference>
<evidence type="ECO:0000313" key="9">
    <source>
        <dbReference type="EMBL" id="MBB1158660.1"/>
    </source>
</evidence>
<dbReference type="AlphaFoldDB" id="A0A7W3W4I8"/>
<dbReference type="InterPro" id="IPR013249">
    <property type="entry name" value="RNA_pol_sigma70_r4_t2"/>
</dbReference>
<evidence type="ECO:0000256" key="6">
    <source>
        <dbReference type="SAM" id="MobiDB-lite"/>
    </source>
</evidence>
<evidence type="ECO:0000256" key="3">
    <source>
        <dbReference type="ARBA" id="ARBA00023082"/>
    </source>
</evidence>
<dbReference type="InterPro" id="IPR014284">
    <property type="entry name" value="RNA_pol_sigma-70_dom"/>
</dbReference>
<dbReference type="Gene3D" id="1.10.10.10">
    <property type="entry name" value="Winged helix-like DNA-binding domain superfamily/Winged helix DNA-binding domain"/>
    <property type="match status" value="1"/>
</dbReference>
<feature type="domain" description="RNA polymerase sigma-70 region 2" evidence="7">
    <location>
        <begin position="34"/>
        <end position="101"/>
    </location>
</feature>
<dbReference type="InterPro" id="IPR007627">
    <property type="entry name" value="RNA_pol_sigma70_r2"/>
</dbReference>
<evidence type="ECO:0000259" key="7">
    <source>
        <dbReference type="Pfam" id="PF04542"/>
    </source>
</evidence>
<dbReference type="GO" id="GO:0016987">
    <property type="term" value="F:sigma factor activity"/>
    <property type="evidence" value="ECO:0007669"/>
    <property type="project" value="UniProtKB-KW"/>
</dbReference>
<keyword evidence="5" id="KW-0804">Transcription</keyword>
<keyword evidence="10" id="KW-1185">Reference proteome</keyword>
<comment type="caution">
    <text evidence="9">The sequence shown here is derived from an EMBL/GenBank/DDBJ whole genome shotgun (WGS) entry which is preliminary data.</text>
</comment>
<name>A0A7W3W4I8_9PSEU</name>
<keyword evidence="3" id="KW-0731">Sigma factor</keyword>
<dbReference type="GO" id="GO:0006352">
    <property type="term" value="P:DNA-templated transcription initiation"/>
    <property type="evidence" value="ECO:0007669"/>
    <property type="project" value="InterPro"/>
</dbReference>
<dbReference type="Pfam" id="PF04542">
    <property type="entry name" value="Sigma70_r2"/>
    <property type="match status" value="1"/>
</dbReference>
<evidence type="ECO:0000256" key="4">
    <source>
        <dbReference type="ARBA" id="ARBA00023125"/>
    </source>
</evidence>
<dbReference type="InterPro" id="IPR013325">
    <property type="entry name" value="RNA_pol_sigma_r2"/>
</dbReference>
<feature type="region of interest" description="Disordered" evidence="6">
    <location>
        <begin position="98"/>
        <end position="118"/>
    </location>
</feature>
<dbReference type="InterPro" id="IPR013324">
    <property type="entry name" value="RNA_pol_sigma_r3/r4-like"/>
</dbReference>
<evidence type="ECO:0000256" key="2">
    <source>
        <dbReference type="ARBA" id="ARBA00023015"/>
    </source>
</evidence>
<sequence length="191" mass="20956">MTPRAEPDLELENAAKAAGEGDPAAISAVLATIQPKVIRYCRARIGPSRQGYASADDVAQDVLLAVFTALPSYRDEGKSFLSFMFGIAAHKVADFHRKQRREPSTAVADVPERADSGNGPEQALLQAEMRQMVRDLVGTLPEKHQDVLVHRIMGEMTSEETAELLSSTPGAVRVAQHRALNSLRRRVTRQR</sequence>
<feature type="domain" description="RNA polymerase sigma factor 70 region 4 type 2" evidence="8">
    <location>
        <begin position="131"/>
        <end position="182"/>
    </location>
</feature>
<protein>
    <submittedName>
        <fullName evidence="9">RNA polymerase sigma factor ShbA</fullName>
    </submittedName>
</protein>
<dbReference type="PANTHER" id="PTHR43133:SF58">
    <property type="entry name" value="ECF RNA POLYMERASE SIGMA FACTOR SIGD"/>
    <property type="match status" value="1"/>
</dbReference>